<evidence type="ECO:0000313" key="5">
    <source>
        <dbReference type="EMBL" id="SHG23440.1"/>
    </source>
</evidence>
<dbReference type="PANTHER" id="PTHR43323">
    <property type="entry name" value="3-HYDROXY-3-METHYLGLUTARYL COENZYME A SYNTHASE"/>
    <property type="match status" value="1"/>
</dbReference>
<keyword evidence="2" id="KW-0808">Transferase</keyword>
<dbReference type="InterPro" id="IPR016039">
    <property type="entry name" value="Thiolase-like"/>
</dbReference>
<dbReference type="Pfam" id="PF08540">
    <property type="entry name" value="HMG_CoA_synt_C"/>
    <property type="match status" value="2"/>
</dbReference>
<feature type="domain" description="Hydroxymethylglutaryl-coenzyme A synthase C-terminal" evidence="4">
    <location>
        <begin position="184"/>
        <end position="259"/>
    </location>
</feature>
<dbReference type="PANTHER" id="PTHR43323:SF2">
    <property type="entry name" value="HYDROXYMETHYLGLUTARYL-COA SYNTHASE"/>
    <property type="match status" value="1"/>
</dbReference>
<dbReference type="Proteomes" id="UP000186132">
    <property type="component" value="Unassembled WGS sequence"/>
</dbReference>
<evidence type="ECO:0000256" key="1">
    <source>
        <dbReference type="ARBA" id="ARBA00007061"/>
    </source>
</evidence>
<proteinExistence type="inferred from homology"/>
<comment type="similarity">
    <text evidence="1">Belongs to the thiolase-like superfamily. HMG-CoA synthase family.</text>
</comment>
<dbReference type="Gene3D" id="3.40.47.10">
    <property type="match status" value="2"/>
</dbReference>
<gene>
    <name evidence="5" type="ORF">SAMN05443575_1760</name>
</gene>
<dbReference type="GO" id="GO:0004421">
    <property type="term" value="F:hydroxymethylglutaryl-CoA synthase activity"/>
    <property type="evidence" value="ECO:0007669"/>
    <property type="project" value="InterPro"/>
</dbReference>
<accession>A0A1M5I696</accession>
<evidence type="ECO:0000259" key="3">
    <source>
        <dbReference type="Pfam" id="PF01154"/>
    </source>
</evidence>
<dbReference type="InterPro" id="IPR013528">
    <property type="entry name" value="HMG_CoA_synth_N"/>
</dbReference>
<dbReference type="RefSeq" id="WP_073388681.1">
    <property type="nucleotide sequence ID" value="NZ_FQVU01000002.1"/>
</dbReference>
<dbReference type="AlphaFoldDB" id="A0A1M5I696"/>
<dbReference type="STRING" id="1206085.SAMN05443575_1760"/>
<evidence type="ECO:0000256" key="2">
    <source>
        <dbReference type="ARBA" id="ARBA00022679"/>
    </source>
</evidence>
<dbReference type="CDD" id="cd00827">
    <property type="entry name" value="init_cond_enzymes"/>
    <property type="match status" value="1"/>
</dbReference>
<evidence type="ECO:0000259" key="4">
    <source>
        <dbReference type="Pfam" id="PF08540"/>
    </source>
</evidence>
<dbReference type="EMBL" id="FQVU01000002">
    <property type="protein sequence ID" value="SHG23440.1"/>
    <property type="molecule type" value="Genomic_DNA"/>
</dbReference>
<sequence>MATEPGLGIEAVNAYVGRLCVGVRDLFADRGLALDRFENLMMDEKSVNLPCEDAVTNAVNAAKPLVDAMTDDERERIELVVVGTESGLDFGKPLSTYVHEHLGLSRRCRSFEVKHACYGGTAALHTAAGLVAQSPVPGAKALAIAADAPSKAARGTYWEPSEGAGGVAMVIGREPAVLDLDLGANGFHTYEVMDTARPSLDADLVDSDLSLMAYLSCVQACVQNYCDRVPDTDVFETFDHLAFHTPFAGMVKGAHRALLRSQHAVAADRIAADFAERVAPSLHYPRRVGNLFSAALYLALCSLVENAEFDRARRIGLFSYGSGCASEFYSGVVPADAARAVGPAPDRSVGALLDERHSLTVAEYDDIADADRRSFGVRSATFDSGDFEPFFGKQFAGQGLLVLDRIDEFHREYRWT</sequence>
<feature type="domain" description="Hydroxymethylglutaryl-coenzyme A synthase N-terminal" evidence="3">
    <location>
        <begin position="73"/>
        <end position="174"/>
    </location>
</feature>
<feature type="domain" description="Hydroxymethylglutaryl-coenzyme A synthase C-terminal" evidence="4">
    <location>
        <begin position="272"/>
        <end position="411"/>
    </location>
</feature>
<evidence type="ECO:0000313" key="6">
    <source>
        <dbReference type="Proteomes" id="UP000186132"/>
    </source>
</evidence>
<dbReference type="GO" id="GO:0006084">
    <property type="term" value="P:acetyl-CoA metabolic process"/>
    <property type="evidence" value="ECO:0007669"/>
    <property type="project" value="InterPro"/>
</dbReference>
<dbReference type="SUPFAM" id="SSF53901">
    <property type="entry name" value="Thiolase-like"/>
    <property type="match status" value="2"/>
</dbReference>
<organism evidence="5 6">
    <name type="scientific">Jatrophihabitans endophyticus</name>
    <dbReference type="NCBI Taxonomy" id="1206085"/>
    <lineage>
        <taxon>Bacteria</taxon>
        <taxon>Bacillati</taxon>
        <taxon>Actinomycetota</taxon>
        <taxon>Actinomycetes</taxon>
        <taxon>Jatrophihabitantales</taxon>
        <taxon>Jatrophihabitantaceae</taxon>
        <taxon>Jatrophihabitans</taxon>
    </lineage>
</organism>
<dbReference type="Pfam" id="PF01154">
    <property type="entry name" value="HMG_CoA_synt_N"/>
    <property type="match status" value="1"/>
</dbReference>
<dbReference type="InterPro" id="IPR013746">
    <property type="entry name" value="HMG_CoA_synt_C_dom"/>
</dbReference>
<keyword evidence="6" id="KW-1185">Reference proteome</keyword>
<name>A0A1M5I696_9ACTN</name>
<reference evidence="5 6" key="1">
    <citation type="submission" date="2016-11" db="EMBL/GenBank/DDBJ databases">
        <authorList>
            <person name="Jaros S."/>
            <person name="Januszkiewicz K."/>
            <person name="Wedrychowicz H."/>
        </authorList>
    </citation>
    <scope>NUCLEOTIDE SEQUENCE [LARGE SCALE GENOMIC DNA]</scope>
    <source>
        <strain evidence="5 6">DSM 45627</strain>
    </source>
</reference>
<dbReference type="OrthoDB" id="9769523at2"/>
<protein>
    <submittedName>
        <fullName evidence="5">Hydroxymethylglutaryl-CoA synthase</fullName>
    </submittedName>
</protein>